<feature type="region of interest" description="Disordered" evidence="1">
    <location>
        <begin position="91"/>
        <end position="155"/>
    </location>
</feature>
<feature type="compositionally biased region" description="Low complexity" evidence="1">
    <location>
        <begin position="347"/>
        <end position="359"/>
    </location>
</feature>
<feature type="compositionally biased region" description="Low complexity" evidence="1">
    <location>
        <begin position="101"/>
        <end position="139"/>
    </location>
</feature>
<evidence type="ECO:0000313" key="3">
    <source>
        <dbReference type="Proteomes" id="UP000693970"/>
    </source>
</evidence>
<reference evidence="2" key="1">
    <citation type="journal article" date="2021" name="Sci. Rep.">
        <title>Diploid genomic architecture of Nitzschia inconspicua, an elite biomass production diatom.</title>
        <authorList>
            <person name="Oliver A."/>
            <person name="Podell S."/>
            <person name="Pinowska A."/>
            <person name="Traller J.C."/>
            <person name="Smith S.R."/>
            <person name="McClure R."/>
            <person name="Beliaev A."/>
            <person name="Bohutskyi P."/>
            <person name="Hill E.A."/>
            <person name="Rabines A."/>
            <person name="Zheng H."/>
            <person name="Allen L.Z."/>
            <person name="Kuo A."/>
            <person name="Grigoriev I.V."/>
            <person name="Allen A.E."/>
            <person name="Hazlebeck D."/>
            <person name="Allen E.E."/>
        </authorList>
    </citation>
    <scope>NUCLEOTIDE SEQUENCE</scope>
    <source>
        <strain evidence="2">Hildebrandi</strain>
    </source>
</reference>
<dbReference type="AlphaFoldDB" id="A0A9K3Q3F6"/>
<comment type="caution">
    <text evidence="2">The sequence shown here is derived from an EMBL/GenBank/DDBJ whole genome shotgun (WGS) entry which is preliminary data.</text>
</comment>
<feature type="compositionally biased region" description="Low complexity" evidence="1">
    <location>
        <begin position="393"/>
        <end position="414"/>
    </location>
</feature>
<sequence>MSSTSNPPSMDNDSSESEHPVREDITPDSTSSNDAARIAMIVPPSSPSTTMSTISQHSALSTITSVSVATNMGSILATSSVHSMQTIPRANLTNQRDDPNRNNGNNNSSHQQPNQIHINPTTVSSSSSGSFISDTISVSTPIASPPNSPMGSQDGMFVLEENNNQVDEMGTAEEEYDDDDDDDGDRDNIMDMDDSDSSERDSDSSSSSSDSNRGSNSSSHSSSSSSGDGSSSSDNSSSGSKRKRKFTSNNGDDHSGNSVKRKGTETGSDSSHTSDSQGGNLKTNAGNLPASDSHNSVASFANDDVMDEMVAAVDQLRREQEFHPDDSITNSEIGRYPSQAEDYRDGSSSTSNNASSYQSFTDGSEITETPFFSPTRDLRQPGAFRHAFAAANTPSGGSVSSGHSSSIGPSPITPQEKWALKNF</sequence>
<name>A0A9K3Q3F6_9STRA</name>
<gene>
    <name evidence="2" type="ORF">IV203_027344</name>
</gene>
<feature type="compositionally biased region" description="Polar residues" evidence="1">
    <location>
        <begin position="360"/>
        <end position="372"/>
    </location>
</feature>
<proteinExistence type="predicted"/>
<feature type="region of interest" description="Disordered" evidence="1">
    <location>
        <begin position="1"/>
        <end position="36"/>
    </location>
</feature>
<feature type="compositionally biased region" description="Basic and acidic residues" evidence="1">
    <location>
        <begin position="315"/>
        <end position="326"/>
    </location>
</feature>
<evidence type="ECO:0000313" key="2">
    <source>
        <dbReference type="EMBL" id="KAG7369598.1"/>
    </source>
</evidence>
<feature type="compositionally biased region" description="Polar residues" evidence="1">
    <location>
        <begin position="265"/>
        <end position="299"/>
    </location>
</feature>
<feature type="compositionally biased region" description="Basic and acidic residues" evidence="1">
    <location>
        <begin position="16"/>
        <end position="25"/>
    </location>
</feature>
<protein>
    <submittedName>
        <fullName evidence="2">Uncharacterized protein</fullName>
    </submittedName>
</protein>
<feature type="compositionally biased region" description="Low complexity" evidence="1">
    <location>
        <begin position="204"/>
        <end position="239"/>
    </location>
</feature>
<feature type="compositionally biased region" description="Acidic residues" evidence="1">
    <location>
        <begin position="170"/>
        <end position="196"/>
    </location>
</feature>
<feature type="region of interest" description="Disordered" evidence="1">
    <location>
        <begin position="170"/>
        <end position="423"/>
    </location>
</feature>
<dbReference type="EMBL" id="JAGRRH010000005">
    <property type="protein sequence ID" value="KAG7369598.1"/>
    <property type="molecule type" value="Genomic_DNA"/>
</dbReference>
<dbReference type="Proteomes" id="UP000693970">
    <property type="component" value="Unassembled WGS sequence"/>
</dbReference>
<accession>A0A9K3Q3F6</accession>
<reference evidence="2" key="2">
    <citation type="submission" date="2021-04" db="EMBL/GenBank/DDBJ databases">
        <authorList>
            <person name="Podell S."/>
        </authorList>
    </citation>
    <scope>NUCLEOTIDE SEQUENCE</scope>
    <source>
        <strain evidence="2">Hildebrandi</strain>
    </source>
</reference>
<organism evidence="2 3">
    <name type="scientific">Nitzschia inconspicua</name>
    <dbReference type="NCBI Taxonomy" id="303405"/>
    <lineage>
        <taxon>Eukaryota</taxon>
        <taxon>Sar</taxon>
        <taxon>Stramenopiles</taxon>
        <taxon>Ochrophyta</taxon>
        <taxon>Bacillariophyta</taxon>
        <taxon>Bacillariophyceae</taxon>
        <taxon>Bacillariophycidae</taxon>
        <taxon>Bacillariales</taxon>
        <taxon>Bacillariaceae</taxon>
        <taxon>Nitzschia</taxon>
    </lineage>
</organism>
<keyword evidence="3" id="KW-1185">Reference proteome</keyword>
<feature type="compositionally biased region" description="Polar residues" evidence="1">
    <location>
        <begin position="1"/>
        <end position="12"/>
    </location>
</feature>
<evidence type="ECO:0000256" key="1">
    <source>
        <dbReference type="SAM" id="MobiDB-lite"/>
    </source>
</evidence>